<gene>
    <name evidence="2" type="ORF">ACJMK2_010679</name>
</gene>
<name>A0ABD3VG91_SINWO</name>
<keyword evidence="3" id="KW-1185">Reference proteome</keyword>
<organism evidence="2 3">
    <name type="scientific">Sinanodonta woodiana</name>
    <name type="common">Chinese pond mussel</name>
    <name type="synonym">Anodonta woodiana</name>
    <dbReference type="NCBI Taxonomy" id="1069815"/>
    <lineage>
        <taxon>Eukaryota</taxon>
        <taxon>Metazoa</taxon>
        <taxon>Spiralia</taxon>
        <taxon>Lophotrochozoa</taxon>
        <taxon>Mollusca</taxon>
        <taxon>Bivalvia</taxon>
        <taxon>Autobranchia</taxon>
        <taxon>Heteroconchia</taxon>
        <taxon>Palaeoheterodonta</taxon>
        <taxon>Unionida</taxon>
        <taxon>Unionoidea</taxon>
        <taxon>Unionidae</taxon>
        <taxon>Unioninae</taxon>
        <taxon>Sinanodonta</taxon>
    </lineage>
</organism>
<evidence type="ECO:0000313" key="3">
    <source>
        <dbReference type="Proteomes" id="UP001634394"/>
    </source>
</evidence>
<comment type="caution">
    <text evidence="2">The sequence shown here is derived from an EMBL/GenBank/DDBJ whole genome shotgun (WGS) entry which is preliminary data.</text>
</comment>
<feature type="region of interest" description="Disordered" evidence="1">
    <location>
        <begin position="1"/>
        <end position="23"/>
    </location>
</feature>
<proteinExistence type="predicted"/>
<dbReference type="AlphaFoldDB" id="A0ABD3VG91"/>
<dbReference type="EMBL" id="JBJQND010000012">
    <property type="protein sequence ID" value="KAL3860577.1"/>
    <property type="molecule type" value="Genomic_DNA"/>
</dbReference>
<sequence>MEENQKEVNVIDLDEKNDPPSPFSLLDDNSMGNYSYKAFQEKLGVFILIKVRRRSFYKRDHLFRPDVAKGNRTRPVSNNTGIYFPCAAFSTNAEDQSEVSNMKKMQDRYVFE</sequence>
<protein>
    <submittedName>
        <fullName evidence="2">Uncharacterized protein</fullName>
    </submittedName>
</protein>
<evidence type="ECO:0000313" key="2">
    <source>
        <dbReference type="EMBL" id="KAL3860577.1"/>
    </source>
</evidence>
<dbReference type="Proteomes" id="UP001634394">
    <property type="component" value="Unassembled WGS sequence"/>
</dbReference>
<reference evidence="2 3" key="1">
    <citation type="submission" date="2024-11" db="EMBL/GenBank/DDBJ databases">
        <title>Chromosome-level genome assembly of the freshwater bivalve Anodonta woodiana.</title>
        <authorList>
            <person name="Chen X."/>
        </authorList>
    </citation>
    <scope>NUCLEOTIDE SEQUENCE [LARGE SCALE GENOMIC DNA]</scope>
    <source>
        <strain evidence="2">MN2024</strain>
        <tissue evidence="2">Gills</tissue>
    </source>
</reference>
<evidence type="ECO:0000256" key="1">
    <source>
        <dbReference type="SAM" id="MobiDB-lite"/>
    </source>
</evidence>
<accession>A0ABD3VG91</accession>